<name>A0A382KL08_9ZZZZ</name>
<feature type="domain" description="Aminodeoxyfutalosine deaminase/Imidazolonepropionase-like composite" evidence="8">
    <location>
        <begin position="32"/>
        <end position="52"/>
    </location>
</feature>
<keyword evidence="7" id="KW-0408">Iron</keyword>
<dbReference type="Gene3D" id="2.30.40.10">
    <property type="entry name" value="Urease, subunit C, domain 1"/>
    <property type="match status" value="1"/>
</dbReference>
<dbReference type="PANTHER" id="PTHR42752">
    <property type="entry name" value="IMIDAZOLONEPROPIONASE"/>
    <property type="match status" value="1"/>
</dbReference>
<keyword evidence="5" id="KW-0369">Histidine metabolism</keyword>
<keyword evidence="3" id="KW-0479">Metal-binding</keyword>
<sequence length="104" mass="11267">MTQEDAPLRLWENARVLSMADGWTGGGLAEDGAVLVRGEHILAVGPRSNLAALPEAGLAERVDCQGRLLLPGLIDCHTHLIFAGSRAMEFEQRLNGVSYRKISE</sequence>
<protein>
    <recommendedName>
        <fullName evidence="2">imidazolonepropionase</fullName>
        <ecNumber evidence="2">3.5.2.7</ecNumber>
    </recommendedName>
</protein>
<dbReference type="GO" id="GO:0005737">
    <property type="term" value="C:cytoplasm"/>
    <property type="evidence" value="ECO:0007669"/>
    <property type="project" value="InterPro"/>
</dbReference>
<organism evidence="9">
    <name type="scientific">marine metagenome</name>
    <dbReference type="NCBI Taxonomy" id="408172"/>
    <lineage>
        <taxon>unclassified sequences</taxon>
        <taxon>metagenomes</taxon>
        <taxon>ecological metagenomes</taxon>
    </lineage>
</organism>
<comment type="pathway">
    <text evidence="1">Amino-acid degradation.</text>
</comment>
<dbReference type="EC" id="3.5.2.7" evidence="2"/>
<evidence type="ECO:0000256" key="1">
    <source>
        <dbReference type="ARBA" id="ARBA00005023"/>
    </source>
</evidence>
<keyword evidence="4" id="KW-0378">Hydrolase</keyword>
<evidence type="ECO:0000259" key="8">
    <source>
        <dbReference type="Pfam" id="PF22039"/>
    </source>
</evidence>
<dbReference type="GO" id="GO:0050480">
    <property type="term" value="F:imidazolonepropionase activity"/>
    <property type="evidence" value="ECO:0007669"/>
    <property type="project" value="UniProtKB-EC"/>
</dbReference>
<dbReference type="GO" id="GO:0019556">
    <property type="term" value="P:L-histidine catabolic process to glutamate and formamide"/>
    <property type="evidence" value="ECO:0007669"/>
    <property type="project" value="InterPro"/>
</dbReference>
<accession>A0A382KL08</accession>
<dbReference type="GO" id="GO:0046872">
    <property type="term" value="F:metal ion binding"/>
    <property type="evidence" value="ECO:0007669"/>
    <property type="project" value="UniProtKB-KW"/>
</dbReference>
<evidence type="ECO:0000256" key="4">
    <source>
        <dbReference type="ARBA" id="ARBA00022801"/>
    </source>
</evidence>
<reference evidence="9" key="1">
    <citation type="submission" date="2018-05" db="EMBL/GenBank/DDBJ databases">
        <authorList>
            <person name="Lanie J.A."/>
            <person name="Ng W.-L."/>
            <person name="Kazmierczak K.M."/>
            <person name="Andrzejewski T.M."/>
            <person name="Davidsen T.M."/>
            <person name="Wayne K.J."/>
            <person name="Tettelin H."/>
            <person name="Glass J.I."/>
            <person name="Rusch D."/>
            <person name="Podicherti R."/>
            <person name="Tsui H.-C.T."/>
            <person name="Winkler M.E."/>
        </authorList>
    </citation>
    <scope>NUCLEOTIDE SEQUENCE</scope>
</reference>
<feature type="non-terminal residue" evidence="9">
    <location>
        <position position="104"/>
    </location>
</feature>
<evidence type="ECO:0000256" key="7">
    <source>
        <dbReference type="ARBA" id="ARBA00023004"/>
    </source>
</evidence>
<gene>
    <name evidence="9" type="ORF">METZ01_LOCUS276215</name>
</gene>
<dbReference type="InterPro" id="IPR032466">
    <property type="entry name" value="Metal_Hydrolase"/>
</dbReference>
<dbReference type="InterPro" id="IPR054418">
    <property type="entry name" value="MQNX/HUTI_composite_N"/>
</dbReference>
<dbReference type="PANTHER" id="PTHR42752:SF1">
    <property type="entry name" value="IMIDAZOLONEPROPIONASE-RELATED"/>
    <property type="match status" value="1"/>
</dbReference>
<keyword evidence="6" id="KW-0862">Zinc</keyword>
<evidence type="ECO:0000256" key="6">
    <source>
        <dbReference type="ARBA" id="ARBA00022833"/>
    </source>
</evidence>
<dbReference type="InterPro" id="IPR005920">
    <property type="entry name" value="HutI"/>
</dbReference>
<evidence type="ECO:0000313" key="9">
    <source>
        <dbReference type="EMBL" id="SVC23361.1"/>
    </source>
</evidence>
<dbReference type="SUPFAM" id="SSF51338">
    <property type="entry name" value="Composite domain of metallo-dependent hydrolases"/>
    <property type="match status" value="1"/>
</dbReference>
<dbReference type="AlphaFoldDB" id="A0A382KL08"/>
<dbReference type="EMBL" id="UINC01080433">
    <property type="protein sequence ID" value="SVC23361.1"/>
    <property type="molecule type" value="Genomic_DNA"/>
</dbReference>
<dbReference type="Gene3D" id="3.20.20.140">
    <property type="entry name" value="Metal-dependent hydrolases"/>
    <property type="match status" value="1"/>
</dbReference>
<dbReference type="SUPFAM" id="SSF51556">
    <property type="entry name" value="Metallo-dependent hydrolases"/>
    <property type="match status" value="1"/>
</dbReference>
<evidence type="ECO:0000256" key="3">
    <source>
        <dbReference type="ARBA" id="ARBA00022723"/>
    </source>
</evidence>
<evidence type="ECO:0000256" key="2">
    <source>
        <dbReference type="ARBA" id="ARBA00012864"/>
    </source>
</evidence>
<dbReference type="Pfam" id="PF22039">
    <property type="entry name" value="HUTI_composite_bact"/>
    <property type="match status" value="1"/>
</dbReference>
<dbReference type="InterPro" id="IPR011059">
    <property type="entry name" value="Metal-dep_hydrolase_composite"/>
</dbReference>
<evidence type="ECO:0000256" key="5">
    <source>
        <dbReference type="ARBA" id="ARBA00022808"/>
    </source>
</evidence>
<proteinExistence type="predicted"/>